<keyword evidence="4" id="KW-0963">Cytoplasm</keyword>
<dbReference type="GO" id="GO:0000049">
    <property type="term" value="F:tRNA binding"/>
    <property type="evidence" value="ECO:0007669"/>
    <property type="project" value="TreeGrafter"/>
</dbReference>
<dbReference type="Pfam" id="PF01300">
    <property type="entry name" value="Sua5_yciO_yrdC"/>
    <property type="match status" value="1"/>
</dbReference>
<sequence>MLIRGILAIARSIAKKSISSKTITEVAAAIHAGRLVILPATSGYIIACDSQNTSAITDLNLLRENSEEHILSMIFSSVSQMDSEVTIPNLDQETKKYIETGQLTLVLPRDESMRVSSDKYKELVAVNIPINPSVKKLLESSGPCAVAAAAIPGQGLPVNVKDISLRIKDGVEYILDAGQISGTVSSIVNYEKRKPIVSRIGAVPEETIKKLFPEI</sequence>
<name>A0A6J6VWZ9_9ZZZZ</name>
<evidence type="ECO:0000256" key="10">
    <source>
        <dbReference type="ARBA" id="ARBA00029774"/>
    </source>
</evidence>
<gene>
    <name evidence="13" type="ORF">UFOPK2918_00529</name>
</gene>
<dbReference type="GO" id="GO:0008033">
    <property type="term" value="P:tRNA processing"/>
    <property type="evidence" value="ECO:0007669"/>
    <property type="project" value="UniProtKB-KW"/>
</dbReference>
<dbReference type="EC" id="2.7.7.87" evidence="3"/>
<evidence type="ECO:0000256" key="5">
    <source>
        <dbReference type="ARBA" id="ARBA00022679"/>
    </source>
</evidence>
<dbReference type="InterPro" id="IPR006070">
    <property type="entry name" value="Sua5-like_dom"/>
</dbReference>
<comment type="subcellular location">
    <subcellularLocation>
        <location evidence="1">Cytoplasm</location>
    </subcellularLocation>
</comment>
<evidence type="ECO:0000256" key="6">
    <source>
        <dbReference type="ARBA" id="ARBA00022694"/>
    </source>
</evidence>
<keyword evidence="8" id="KW-0547">Nucleotide-binding</keyword>
<dbReference type="Gene3D" id="3.90.870.10">
    <property type="entry name" value="DHBP synthase"/>
    <property type="match status" value="1"/>
</dbReference>
<dbReference type="AlphaFoldDB" id="A0A6J6VWZ9"/>
<keyword evidence="7" id="KW-0548">Nucleotidyltransferase</keyword>
<comment type="catalytic activity">
    <reaction evidence="11">
        <text>L-threonine + hydrogencarbonate + ATP = L-threonylcarbamoyladenylate + diphosphate + H2O</text>
        <dbReference type="Rhea" id="RHEA:36407"/>
        <dbReference type="ChEBI" id="CHEBI:15377"/>
        <dbReference type="ChEBI" id="CHEBI:17544"/>
        <dbReference type="ChEBI" id="CHEBI:30616"/>
        <dbReference type="ChEBI" id="CHEBI:33019"/>
        <dbReference type="ChEBI" id="CHEBI:57926"/>
        <dbReference type="ChEBI" id="CHEBI:73682"/>
        <dbReference type="EC" id="2.7.7.87"/>
    </reaction>
</comment>
<evidence type="ECO:0000256" key="1">
    <source>
        <dbReference type="ARBA" id="ARBA00004496"/>
    </source>
</evidence>
<dbReference type="GO" id="GO:0006450">
    <property type="term" value="P:regulation of translational fidelity"/>
    <property type="evidence" value="ECO:0007669"/>
    <property type="project" value="TreeGrafter"/>
</dbReference>
<keyword evidence="5" id="KW-0808">Transferase</keyword>
<keyword evidence="9" id="KW-0067">ATP-binding</keyword>
<dbReference type="GO" id="GO:0005737">
    <property type="term" value="C:cytoplasm"/>
    <property type="evidence" value="ECO:0007669"/>
    <property type="project" value="UniProtKB-SubCell"/>
</dbReference>
<dbReference type="PANTHER" id="PTHR17490">
    <property type="entry name" value="SUA5"/>
    <property type="match status" value="1"/>
</dbReference>
<proteinExistence type="inferred from homology"/>
<evidence type="ECO:0000256" key="9">
    <source>
        <dbReference type="ARBA" id="ARBA00022840"/>
    </source>
</evidence>
<keyword evidence="6" id="KW-0819">tRNA processing</keyword>
<accession>A0A6J6VWZ9</accession>
<evidence type="ECO:0000256" key="7">
    <source>
        <dbReference type="ARBA" id="ARBA00022695"/>
    </source>
</evidence>
<evidence type="ECO:0000256" key="11">
    <source>
        <dbReference type="ARBA" id="ARBA00048366"/>
    </source>
</evidence>
<evidence type="ECO:0000256" key="2">
    <source>
        <dbReference type="ARBA" id="ARBA00007663"/>
    </source>
</evidence>
<evidence type="ECO:0000313" key="13">
    <source>
        <dbReference type="EMBL" id="CAB4775278.1"/>
    </source>
</evidence>
<dbReference type="SUPFAM" id="SSF55821">
    <property type="entry name" value="YrdC/RibB"/>
    <property type="match status" value="1"/>
</dbReference>
<dbReference type="GO" id="GO:0003725">
    <property type="term" value="F:double-stranded RNA binding"/>
    <property type="evidence" value="ECO:0007669"/>
    <property type="project" value="InterPro"/>
</dbReference>
<organism evidence="13">
    <name type="scientific">freshwater metagenome</name>
    <dbReference type="NCBI Taxonomy" id="449393"/>
    <lineage>
        <taxon>unclassified sequences</taxon>
        <taxon>metagenomes</taxon>
        <taxon>ecological metagenomes</taxon>
    </lineage>
</organism>
<dbReference type="InterPro" id="IPR050156">
    <property type="entry name" value="TC-AMP_synthase_SUA5"/>
</dbReference>
<evidence type="ECO:0000256" key="3">
    <source>
        <dbReference type="ARBA" id="ARBA00012584"/>
    </source>
</evidence>
<evidence type="ECO:0000256" key="4">
    <source>
        <dbReference type="ARBA" id="ARBA00022490"/>
    </source>
</evidence>
<dbReference type="EMBL" id="CAEZZT010000026">
    <property type="protein sequence ID" value="CAB4775278.1"/>
    <property type="molecule type" value="Genomic_DNA"/>
</dbReference>
<evidence type="ECO:0000256" key="8">
    <source>
        <dbReference type="ARBA" id="ARBA00022741"/>
    </source>
</evidence>
<feature type="domain" description="YrdC-like" evidence="12">
    <location>
        <begin position="20"/>
        <end position="203"/>
    </location>
</feature>
<protein>
    <recommendedName>
        <fullName evidence="10">L-threonylcarbamoyladenylate synthase</fullName>
        <ecNumber evidence="3">2.7.7.87</ecNumber>
    </recommendedName>
    <alternativeName>
        <fullName evidence="10">L-threonylcarbamoyladenylate synthase</fullName>
    </alternativeName>
</protein>
<dbReference type="InterPro" id="IPR017945">
    <property type="entry name" value="DHBP_synth_RibB-like_a/b_dom"/>
</dbReference>
<dbReference type="GO" id="GO:0061710">
    <property type="term" value="F:L-threonylcarbamoyladenylate synthase"/>
    <property type="evidence" value="ECO:0007669"/>
    <property type="project" value="UniProtKB-EC"/>
</dbReference>
<dbReference type="GO" id="GO:0005524">
    <property type="term" value="F:ATP binding"/>
    <property type="evidence" value="ECO:0007669"/>
    <property type="project" value="UniProtKB-KW"/>
</dbReference>
<reference evidence="13" key="1">
    <citation type="submission" date="2020-05" db="EMBL/GenBank/DDBJ databases">
        <authorList>
            <person name="Chiriac C."/>
            <person name="Salcher M."/>
            <person name="Ghai R."/>
            <person name="Kavagutti S V."/>
        </authorList>
    </citation>
    <scope>NUCLEOTIDE SEQUENCE</scope>
</reference>
<dbReference type="PROSITE" id="PS51163">
    <property type="entry name" value="YRDC"/>
    <property type="match status" value="1"/>
</dbReference>
<evidence type="ECO:0000259" key="12">
    <source>
        <dbReference type="PROSITE" id="PS51163"/>
    </source>
</evidence>
<dbReference type="PANTHER" id="PTHR17490:SF16">
    <property type="entry name" value="THREONYLCARBAMOYL-AMP SYNTHASE"/>
    <property type="match status" value="1"/>
</dbReference>
<comment type="similarity">
    <text evidence="2">Belongs to the SUA5 family.</text>
</comment>